<organism evidence="2 3">
    <name type="scientific">Paractinoplanes abujensis</name>
    <dbReference type="NCBI Taxonomy" id="882441"/>
    <lineage>
        <taxon>Bacteria</taxon>
        <taxon>Bacillati</taxon>
        <taxon>Actinomycetota</taxon>
        <taxon>Actinomycetes</taxon>
        <taxon>Micromonosporales</taxon>
        <taxon>Micromonosporaceae</taxon>
        <taxon>Paractinoplanes</taxon>
    </lineage>
</organism>
<keyword evidence="1" id="KW-0732">Signal</keyword>
<reference evidence="2 3" key="1">
    <citation type="submission" date="2020-08" db="EMBL/GenBank/DDBJ databases">
        <title>Sequencing the genomes of 1000 actinobacteria strains.</title>
        <authorList>
            <person name="Klenk H.-P."/>
        </authorList>
    </citation>
    <scope>NUCLEOTIDE SEQUENCE [LARGE SCALE GENOMIC DNA]</scope>
    <source>
        <strain evidence="2 3">DSM 45518</strain>
    </source>
</reference>
<gene>
    <name evidence="2" type="ORF">BKA14_003740</name>
</gene>
<protein>
    <submittedName>
        <fullName evidence="2">Uncharacterized protein</fullName>
    </submittedName>
</protein>
<accession>A0A7W7G2B5</accession>
<comment type="caution">
    <text evidence="2">The sequence shown here is derived from an EMBL/GenBank/DDBJ whole genome shotgun (WGS) entry which is preliminary data.</text>
</comment>
<dbReference type="RefSeq" id="WP_184952187.1">
    <property type="nucleotide sequence ID" value="NZ_BOMC01000056.1"/>
</dbReference>
<feature type="signal peptide" evidence="1">
    <location>
        <begin position="1"/>
        <end position="26"/>
    </location>
</feature>
<dbReference type="Proteomes" id="UP000542742">
    <property type="component" value="Unassembled WGS sequence"/>
</dbReference>
<feature type="chain" id="PRO_5039411435" evidence="1">
    <location>
        <begin position="27"/>
        <end position="131"/>
    </location>
</feature>
<sequence>MSPRRVSSWFAALVVAATAGLAPAGAAQAAARPDNYIFNNSNVGVGVWHDDGDPIYNAVLPAYKNTWDEYGWDHASRYYIGRGYCVRTFRRAAGTGGAWSFWDSFRGPDSRATSFAYDYQLQVHRLPSTLC</sequence>
<dbReference type="EMBL" id="JACHMF010000001">
    <property type="protein sequence ID" value="MBB4693592.1"/>
    <property type="molecule type" value="Genomic_DNA"/>
</dbReference>
<evidence type="ECO:0000313" key="3">
    <source>
        <dbReference type="Proteomes" id="UP000542742"/>
    </source>
</evidence>
<dbReference type="AlphaFoldDB" id="A0A7W7G2B5"/>
<keyword evidence="3" id="KW-1185">Reference proteome</keyword>
<evidence type="ECO:0000256" key="1">
    <source>
        <dbReference type="SAM" id="SignalP"/>
    </source>
</evidence>
<evidence type="ECO:0000313" key="2">
    <source>
        <dbReference type="EMBL" id="MBB4693592.1"/>
    </source>
</evidence>
<name>A0A7W7G2B5_9ACTN</name>
<proteinExistence type="predicted"/>